<dbReference type="Proteomes" id="UP000325292">
    <property type="component" value="Chromosome"/>
</dbReference>
<keyword evidence="4" id="KW-1185">Reference proteome</keyword>
<dbReference type="InterPro" id="IPR050789">
    <property type="entry name" value="Diverse_Enzym_Activities"/>
</dbReference>
<dbReference type="EMBL" id="CP019454">
    <property type="protein sequence ID" value="AUW93063.1"/>
    <property type="molecule type" value="Genomic_DNA"/>
</dbReference>
<name>A0ABM6RNW8_9FIRM</name>
<keyword evidence="1" id="KW-0378">Hydrolase</keyword>
<evidence type="ECO:0000313" key="3">
    <source>
        <dbReference type="EMBL" id="AUW93063.1"/>
    </source>
</evidence>
<dbReference type="SUPFAM" id="SSF56601">
    <property type="entry name" value="beta-lactamase/transpeptidase-like"/>
    <property type="match status" value="1"/>
</dbReference>
<dbReference type="InterPro" id="IPR012338">
    <property type="entry name" value="Beta-lactam/transpept-like"/>
</dbReference>
<dbReference type="InterPro" id="IPR001466">
    <property type="entry name" value="Beta-lactam-related"/>
</dbReference>
<protein>
    <recommendedName>
        <fullName evidence="2">Beta-lactamase-related domain-containing protein</fullName>
    </recommendedName>
</protein>
<accession>A0ABM6RNW8</accession>
<dbReference type="Gene3D" id="3.40.710.10">
    <property type="entry name" value="DD-peptidase/beta-lactamase superfamily"/>
    <property type="match status" value="1"/>
</dbReference>
<evidence type="ECO:0000313" key="4">
    <source>
        <dbReference type="Proteomes" id="UP000325292"/>
    </source>
</evidence>
<dbReference type="Pfam" id="PF00144">
    <property type="entry name" value="Beta-lactamase"/>
    <property type="match status" value="1"/>
</dbReference>
<dbReference type="PANTHER" id="PTHR43283">
    <property type="entry name" value="BETA-LACTAMASE-RELATED"/>
    <property type="match status" value="1"/>
</dbReference>
<evidence type="ECO:0000259" key="2">
    <source>
        <dbReference type="Pfam" id="PF00144"/>
    </source>
</evidence>
<sequence length="354" mass="39162">MAYVIPKNSHELGAMLNRAVTNHIIPGAIAMIGCGHKATELFVVGQQLLEGGEPSPMRENTLFDMASLTKVMVTLPLVLSLIEDKRLTLQDRVRDYLPEFQGMDKDSVTISQLLTHTAGLIAHREYFKYLTGYSPIVEAVMTEPLEYKPGTKIIYSDLGYILLGEIVQRVTKKTLHNAAEERVFSRLGMVESGYKPSESLRNRIAATEVMKDGRAKVGIVHDDNAEAMGGESGHAGLFSTVYDVMHYVMEWSEPSGKLLCPATITSSLSFRTKGLNGYRALGWVLRGDAHDVLGNAWPATSASHTGYTGTSIAFDIESHYWVILLTNRVHLGRQNDITELRHQFHKAAISVLMS</sequence>
<reference evidence="3 4" key="1">
    <citation type="journal article" date="2019" name="Sci. Rep.">
        <title>Sulfobacillus thermotolerans: new insights into resistance and metabolic capacities of acidophilic chemolithotrophs.</title>
        <authorList>
            <person name="Panyushkina A.E."/>
            <person name="Babenko V.V."/>
            <person name="Nikitina A.S."/>
            <person name="Selezneva O.V."/>
            <person name="Tsaplina I.A."/>
            <person name="Letarova M.A."/>
            <person name="Kostryukova E.S."/>
            <person name="Letarov A.V."/>
        </authorList>
    </citation>
    <scope>NUCLEOTIDE SEQUENCE [LARGE SCALE GENOMIC DNA]</scope>
    <source>
        <strain evidence="3 4">Kr1</strain>
    </source>
</reference>
<dbReference type="PANTHER" id="PTHR43283:SF11">
    <property type="entry name" value="BETA-LACTAMASE-RELATED DOMAIN-CONTAINING PROTEIN"/>
    <property type="match status" value="1"/>
</dbReference>
<feature type="domain" description="Beta-lactamase-related" evidence="2">
    <location>
        <begin position="45"/>
        <end position="332"/>
    </location>
</feature>
<organism evidence="3 4">
    <name type="scientific">Sulfobacillus thermotolerans</name>
    <dbReference type="NCBI Taxonomy" id="338644"/>
    <lineage>
        <taxon>Bacteria</taxon>
        <taxon>Bacillati</taxon>
        <taxon>Bacillota</taxon>
        <taxon>Clostridia</taxon>
        <taxon>Eubacteriales</taxon>
        <taxon>Clostridiales Family XVII. Incertae Sedis</taxon>
        <taxon>Sulfobacillus</taxon>
    </lineage>
</organism>
<evidence type="ECO:0000256" key="1">
    <source>
        <dbReference type="ARBA" id="ARBA00022801"/>
    </source>
</evidence>
<dbReference type="PROSITE" id="PS51257">
    <property type="entry name" value="PROKAR_LIPOPROTEIN"/>
    <property type="match status" value="1"/>
</dbReference>
<proteinExistence type="predicted"/>
<gene>
    <name evidence="3" type="ORF">BXT84_03110</name>
</gene>